<sequence>SVCSRIFQKLAPRYYGPYVITQKIGEVAYKLQLPEGSRIHPVFHASQLKKAVGEHSKIQELPLGMEQDLTFNYEPVKVLVHRQKKQAGILTPQILVQWKDKPIEEATWEDADDFATQFPQTSLGDKAAFNRGSIVREFEHELVDRPKPPITNVYSRRPKVQGRN</sequence>
<dbReference type="AlphaFoldDB" id="A0A2Z7B1G3"/>
<dbReference type="InterPro" id="IPR023780">
    <property type="entry name" value="Chromo_domain"/>
</dbReference>
<feature type="non-terminal residue" evidence="3">
    <location>
        <position position="1"/>
    </location>
</feature>
<gene>
    <name evidence="3" type="ORF">F511_28364</name>
</gene>
<dbReference type="PANTHER" id="PTHR46148:SF52">
    <property type="entry name" value="OS04G0603800 PROTEIN"/>
    <property type="match status" value="1"/>
</dbReference>
<organism evidence="3 4">
    <name type="scientific">Dorcoceras hygrometricum</name>
    <dbReference type="NCBI Taxonomy" id="472368"/>
    <lineage>
        <taxon>Eukaryota</taxon>
        <taxon>Viridiplantae</taxon>
        <taxon>Streptophyta</taxon>
        <taxon>Embryophyta</taxon>
        <taxon>Tracheophyta</taxon>
        <taxon>Spermatophyta</taxon>
        <taxon>Magnoliopsida</taxon>
        <taxon>eudicotyledons</taxon>
        <taxon>Gunneridae</taxon>
        <taxon>Pentapetalae</taxon>
        <taxon>asterids</taxon>
        <taxon>lamiids</taxon>
        <taxon>Lamiales</taxon>
        <taxon>Gesneriaceae</taxon>
        <taxon>Didymocarpoideae</taxon>
        <taxon>Trichosporeae</taxon>
        <taxon>Loxocarpinae</taxon>
        <taxon>Dorcoceras</taxon>
    </lineage>
</organism>
<dbReference type="PANTHER" id="PTHR46148">
    <property type="entry name" value="CHROMO DOMAIN-CONTAINING PROTEIN"/>
    <property type="match status" value="1"/>
</dbReference>
<evidence type="ECO:0000259" key="1">
    <source>
        <dbReference type="Pfam" id="PF00385"/>
    </source>
</evidence>
<name>A0A2Z7B1G3_9LAMI</name>
<dbReference type="Pfam" id="PF00385">
    <property type="entry name" value="Chromo"/>
    <property type="match status" value="1"/>
</dbReference>
<dbReference type="Pfam" id="PF24626">
    <property type="entry name" value="SH3_Tf2-1"/>
    <property type="match status" value="1"/>
</dbReference>
<reference evidence="3 4" key="1">
    <citation type="journal article" date="2015" name="Proc. Natl. Acad. Sci. U.S.A.">
        <title>The resurrection genome of Boea hygrometrica: A blueprint for survival of dehydration.</title>
        <authorList>
            <person name="Xiao L."/>
            <person name="Yang G."/>
            <person name="Zhang L."/>
            <person name="Yang X."/>
            <person name="Zhao S."/>
            <person name="Ji Z."/>
            <person name="Zhou Q."/>
            <person name="Hu M."/>
            <person name="Wang Y."/>
            <person name="Chen M."/>
            <person name="Xu Y."/>
            <person name="Jin H."/>
            <person name="Xiao X."/>
            <person name="Hu G."/>
            <person name="Bao F."/>
            <person name="Hu Y."/>
            <person name="Wan P."/>
            <person name="Li L."/>
            <person name="Deng X."/>
            <person name="Kuang T."/>
            <person name="Xiang C."/>
            <person name="Zhu J.K."/>
            <person name="Oliver M.J."/>
            <person name="He Y."/>
        </authorList>
    </citation>
    <scope>NUCLEOTIDE SEQUENCE [LARGE SCALE GENOMIC DNA]</scope>
    <source>
        <strain evidence="4">cv. XS01</strain>
    </source>
</reference>
<dbReference type="EMBL" id="KV010185">
    <property type="protein sequence ID" value="KZV28093.1"/>
    <property type="molecule type" value="Genomic_DNA"/>
</dbReference>
<feature type="domain" description="Tf2-1-like SH3-like" evidence="2">
    <location>
        <begin position="8"/>
        <end position="51"/>
    </location>
</feature>
<dbReference type="Gene3D" id="2.40.50.40">
    <property type="match status" value="1"/>
</dbReference>
<evidence type="ECO:0008006" key="5">
    <source>
        <dbReference type="Google" id="ProtNLM"/>
    </source>
</evidence>
<dbReference type="OrthoDB" id="913489at2759"/>
<feature type="domain" description="Chromo" evidence="1">
    <location>
        <begin position="73"/>
        <end position="119"/>
    </location>
</feature>
<keyword evidence="4" id="KW-1185">Reference proteome</keyword>
<proteinExistence type="predicted"/>
<protein>
    <recommendedName>
        <fullName evidence="5">Chromo domain-containing protein</fullName>
    </recommendedName>
</protein>
<evidence type="ECO:0000313" key="4">
    <source>
        <dbReference type="Proteomes" id="UP000250235"/>
    </source>
</evidence>
<evidence type="ECO:0000313" key="3">
    <source>
        <dbReference type="EMBL" id="KZV28093.1"/>
    </source>
</evidence>
<evidence type="ECO:0000259" key="2">
    <source>
        <dbReference type="Pfam" id="PF24626"/>
    </source>
</evidence>
<accession>A0A2Z7B1G3</accession>
<dbReference type="InterPro" id="IPR016197">
    <property type="entry name" value="Chromo-like_dom_sf"/>
</dbReference>
<dbReference type="SUPFAM" id="SSF54160">
    <property type="entry name" value="Chromo domain-like"/>
    <property type="match status" value="1"/>
</dbReference>
<dbReference type="InterPro" id="IPR056924">
    <property type="entry name" value="SH3_Tf2-1"/>
</dbReference>
<dbReference type="Proteomes" id="UP000250235">
    <property type="component" value="Unassembled WGS sequence"/>
</dbReference>